<organism evidence="1 2">
    <name type="scientific">Flagellimonas maritima</name>
    <dbReference type="NCBI Taxonomy" id="1383885"/>
    <lineage>
        <taxon>Bacteria</taxon>
        <taxon>Pseudomonadati</taxon>
        <taxon>Bacteroidota</taxon>
        <taxon>Flavobacteriia</taxon>
        <taxon>Flavobacteriales</taxon>
        <taxon>Flavobacteriaceae</taxon>
        <taxon>Flagellimonas</taxon>
    </lineage>
</organism>
<dbReference type="PANTHER" id="PTHR48079:SF6">
    <property type="entry name" value="NAD(P)-BINDING DOMAIN-CONTAINING PROTEIN-RELATED"/>
    <property type="match status" value="1"/>
</dbReference>
<dbReference type="GO" id="GO:0005737">
    <property type="term" value="C:cytoplasm"/>
    <property type="evidence" value="ECO:0007669"/>
    <property type="project" value="TreeGrafter"/>
</dbReference>
<proteinExistence type="predicted"/>
<dbReference type="Gene3D" id="3.40.50.720">
    <property type="entry name" value="NAD(P)-binding Rossmann-like Domain"/>
    <property type="match status" value="1"/>
</dbReference>
<protein>
    <submittedName>
        <fullName evidence="1">Protein YeeZ</fullName>
    </submittedName>
</protein>
<keyword evidence="2" id="KW-1185">Reference proteome</keyword>
<dbReference type="PANTHER" id="PTHR48079">
    <property type="entry name" value="PROTEIN YEEZ"/>
    <property type="match status" value="1"/>
</dbReference>
<dbReference type="GO" id="GO:0004029">
    <property type="term" value="F:aldehyde dehydrogenase (NAD+) activity"/>
    <property type="evidence" value="ECO:0007669"/>
    <property type="project" value="TreeGrafter"/>
</dbReference>
<reference evidence="1 2" key="1">
    <citation type="submission" date="2018-06" db="EMBL/GenBank/DDBJ databases">
        <title>Spongiibacterium sp. HME9304 Genome sequencing and assembly.</title>
        <authorList>
            <person name="Kang H."/>
            <person name="Kim H."/>
            <person name="Joh K."/>
        </authorList>
    </citation>
    <scope>NUCLEOTIDE SEQUENCE [LARGE SCALE GENOMIC DNA]</scope>
    <source>
        <strain evidence="1 2">HME9304</strain>
    </source>
</reference>
<dbReference type="EMBL" id="CP030104">
    <property type="protein sequence ID" value="AWX44846.1"/>
    <property type="molecule type" value="Genomic_DNA"/>
</dbReference>
<dbReference type="KEGG" id="spon:HME9304_01851"/>
<name>A0A2Z4LSP5_9FLAO</name>
<dbReference type="InterPro" id="IPR036291">
    <property type="entry name" value="NAD(P)-bd_dom_sf"/>
</dbReference>
<evidence type="ECO:0000313" key="1">
    <source>
        <dbReference type="EMBL" id="AWX44846.1"/>
    </source>
</evidence>
<sequence>MGCGWLGFPLAKHFVAKNYKVYGSTTSKDKLAILGKEGIYPYKISLSADGIKGDIQGFLSNIHVLIINIPPKLRGGGSESFIEKIKHLHVEIKKSNLSKIIFVSSTSIYGKIDGEVSEETEPCPVSESGKQLLASEELLGQDGALKTAIVRFGGLIGPDRNPVTMLSDKQNLSNGNQPINLIHLEDCIQMLDAIVTNNYWNQIFNGVYPLHPTKREYYTAEALKRNIPPPAYQDDFSSKTGKIVISKNFLDKNHFFYTSIVS</sequence>
<dbReference type="SUPFAM" id="SSF51735">
    <property type="entry name" value="NAD(P)-binding Rossmann-fold domains"/>
    <property type="match status" value="1"/>
</dbReference>
<accession>A0A2Z4LSP5</accession>
<gene>
    <name evidence="1" type="ORF">HME9304_01851</name>
</gene>
<dbReference type="InterPro" id="IPR051783">
    <property type="entry name" value="NAD(P)-dependent_oxidoreduct"/>
</dbReference>
<dbReference type="CDD" id="cd05266">
    <property type="entry name" value="SDR_a4"/>
    <property type="match status" value="1"/>
</dbReference>
<dbReference type="AlphaFoldDB" id="A0A2Z4LSP5"/>
<dbReference type="Proteomes" id="UP000248536">
    <property type="component" value="Chromosome"/>
</dbReference>
<evidence type="ECO:0000313" key="2">
    <source>
        <dbReference type="Proteomes" id="UP000248536"/>
    </source>
</evidence>